<dbReference type="AlphaFoldDB" id="A0A841D788"/>
<dbReference type="RefSeq" id="WP_184943133.1">
    <property type="nucleotide sequence ID" value="NZ_BAAAWZ010000001.1"/>
</dbReference>
<organism evidence="1 2">
    <name type="scientific">Planomonospora venezuelensis</name>
    <dbReference type="NCBI Taxonomy" id="1999"/>
    <lineage>
        <taxon>Bacteria</taxon>
        <taxon>Bacillati</taxon>
        <taxon>Actinomycetota</taxon>
        <taxon>Actinomycetes</taxon>
        <taxon>Streptosporangiales</taxon>
        <taxon>Streptosporangiaceae</taxon>
        <taxon>Planomonospora</taxon>
    </lineage>
</organism>
<keyword evidence="2" id="KW-1185">Reference proteome</keyword>
<name>A0A841D788_PLAVE</name>
<accession>A0A841D788</accession>
<evidence type="ECO:0000313" key="1">
    <source>
        <dbReference type="EMBL" id="MBB5964364.1"/>
    </source>
</evidence>
<dbReference type="EMBL" id="JACHJJ010000011">
    <property type="protein sequence ID" value="MBB5964364.1"/>
    <property type="molecule type" value="Genomic_DNA"/>
</dbReference>
<dbReference type="Proteomes" id="UP000562352">
    <property type="component" value="Unassembled WGS sequence"/>
</dbReference>
<reference evidence="1 2" key="1">
    <citation type="submission" date="2020-08" db="EMBL/GenBank/DDBJ databases">
        <title>Genomic Encyclopedia of Type Strains, Phase III (KMG-III): the genomes of soil and plant-associated and newly described type strains.</title>
        <authorList>
            <person name="Whitman W."/>
        </authorList>
    </citation>
    <scope>NUCLEOTIDE SEQUENCE [LARGE SCALE GENOMIC DNA]</scope>
    <source>
        <strain evidence="1 2">CECT 3303</strain>
    </source>
</reference>
<comment type="caution">
    <text evidence="1">The sequence shown here is derived from an EMBL/GenBank/DDBJ whole genome shotgun (WGS) entry which is preliminary data.</text>
</comment>
<protein>
    <submittedName>
        <fullName evidence="1">Uncharacterized protein</fullName>
    </submittedName>
</protein>
<gene>
    <name evidence="1" type="ORF">FHS22_003648</name>
</gene>
<proteinExistence type="predicted"/>
<evidence type="ECO:0000313" key="2">
    <source>
        <dbReference type="Proteomes" id="UP000562352"/>
    </source>
</evidence>
<sequence length="88" mass="9723">MGGECRWTGAAPFTWRRRRRRAAAPEAVCLAEPRRTLLTLWADGERVADAADGVSPFPVTAVGVTAGRAPDERAPTRVDFHDFRLGRF</sequence>